<dbReference type="AlphaFoldDB" id="A0A859CUL4"/>
<dbReference type="InterPro" id="IPR051531">
    <property type="entry name" value="N-acetyltransferase"/>
</dbReference>
<dbReference type="KEGG" id="mpri:MP3633_1369"/>
<dbReference type="Gene3D" id="3.40.630.30">
    <property type="match status" value="1"/>
</dbReference>
<dbReference type="Pfam" id="PF13302">
    <property type="entry name" value="Acetyltransf_3"/>
    <property type="match status" value="1"/>
</dbReference>
<dbReference type="PANTHER" id="PTHR43792">
    <property type="entry name" value="GNAT FAMILY, PUTATIVE (AFU_ORTHOLOGUE AFUA_3G00765)-RELATED-RELATED"/>
    <property type="match status" value="1"/>
</dbReference>
<dbReference type="Gene3D" id="3.30.70.100">
    <property type="match status" value="1"/>
</dbReference>
<evidence type="ECO:0000256" key="1">
    <source>
        <dbReference type="ARBA" id="ARBA00022679"/>
    </source>
</evidence>
<evidence type="ECO:0000256" key="3">
    <source>
        <dbReference type="ARBA" id="ARBA00038502"/>
    </source>
</evidence>
<dbReference type="GO" id="GO:0005737">
    <property type="term" value="C:cytoplasm"/>
    <property type="evidence" value="ECO:0007669"/>
    <property type="project" value="TreeGrafter"/>
</dbReference>
<gene>
    <name evidence="5" type="primary">rimJ</name>
    <name evidence="5" type="ORF">MP3633_1369</name>
</gene>
<protein>
    <submittedName>
        <fullName evidence="5">Ribosomal-protein-S5p-alanine acetyltransferase</fullName>
    </submittedName>
</protein>
<keyword evidence="2" id="KW-0012">Acyltransferase</keyword>
<dbReference type="PROSITE" id="PS51186">
    <property type="entry name" value="GNAT"/>
    <property type="match status" value="1"/>
</dbReference>
<evidence type="ECO:0000313" key="6">
    <source>
        <dbReference type="Proteomes" id="UP000509371"/>
    </source>
</evidence>
<dbReference type="Proteomes" id="UP000509371">
    <property type="component" value="Chromosome"/>
</dbReference>
<evidence type="ECO:0000259" key="4">
    <source>
        <dbReference type="PROSITE" id="PS51186"/>
    </source>
</evidence>
<evidence type="ECO:0000313" key="5">
    <source>
        <dbReference type="EMBL" id="QKK80103.1"/>
    </source>
</evidence>
<accession>A0A859CUL4</accession>
<organism evidence="5 6">
    <name type="scientific">Marinomonas primoryensis</name>
    <dbReference type="NCBI Taxonomy" id="178399"/>
    <lineage>
        <taxon>Bacteria</taxon>
        <taxon>Pseudomonadati</taxon>
        <taxon>Pseudomonadota</taxon>
        <taxon>Gammaproteobacteria</taxon>
        <taxon>Oceanospirillales</taxon>
        <taxon>Oceanospirillaceae</taxon>
        <taxon>Marinomonas</taxon>
    </lineage>
</organism>
<proteinExistence type="inferred from homology"/>
<sequence>MTVFSSPNTLPYFAVLLSSKLLLNDLTYRLMAEKTLELAKDQPGYLCAEYGAGEMDLLMTYWENREAAEAWLNHDVHRRTLSIGESFWYEEYSLKLFKVIGDVSFKREPNQDLHASRFPRIVTKIGVLKILEEAQAPLLYDYINQERRFLTPWEPLRSEGYYSLETCQLRVREMRRDFLEDKGIVFCLLSPNEDKMLAYSNYSNIIRGVFQACNLGYSVRESEQGKGVMQEVLSAGLEYLHKELHIDRIQASYMPRNARSAAVLQKLGFDKEGVARDYLKINGRWEDHILTALVLR</sequence>
<dbReference type="RefSeq" id="WP_176334950.1">
    <property type="nucleotide sequence ID" value="NZ_BAAAEF010000013.1"/>
</dbReference>
<dbReference type="InterPro" id="IPR016181">
    <property type="entry name" value="Acyl_CoA_acyltransferase"/>
</dbReference>
<dbReference type="GO" id="GO:0008999">
    <property type="term" value="F:protein-N-terminal-alanine acetyltransferase activity"/>
    <property type="evidence" value="ECO:0007669"/>
    <property type="project" value="TreeGrafter"/>
</dbReference>
<dbReference type="EMBL" id="CP054301">
    <property type="protein sequence ID" value="QKK80103.1"/>
    <property type="molecule type" value="Genomic_DNA"/>
</dbReference>
<keyword evidence="1 5" id="KW-0808">Transferase</keyword>
<feature type="domain" description="N-acetyltransferase" evidence="4">
    <location>
        <begin position="148"/>
        <end position="296"/>
    </location>
</feature>
<dbReference type="PANTHER" id="PTHR43792:SF8">
    <property type="entry name" value="[RIBOSOMAL PROTEIN US5]-ALANINE N-ACETYLTRANSFERASE"/>
    <property type="match status" value="1"/>
</dbReference>
<dbReference type="InterPro" id="IPR011008">
    <property type="entry name" value="Dimeric_a/b-barrel"/>
</dbReference>
<dbReference type="SUPFAM" id="SSF55729">
    <property type="entry name" value="Acyl-CoA N-acyltransferases (Nat)"/>
    <property type="match status" value="1"/>
</dbReference>
<dbReference type="InterPro" id="IPR000182">
    <property type="entry name" value="GNAT_dom"/>
</dbReference>
<name>A0A859CUL4_9GAMM</name>
<evidence type="ECO:0000256" key="2">
    <source>
        <dbReference type="ARBA" id="ARBA00023315"/>
    </source>
</evidence>
<dbReference type="SUPFAM" id="SSF54909">
    <property type="entry name" value="Dimeric alpha+beta barrel"/>
    <property type="match status" value="1"/>
</dbReference>
<comment type="similarity">
    <text evidence="3">Belongs to the acetyltransferase family. RimJ subfamily.</text>
</comment>
<reference evidence="5 6" key="1">
    <citation type="submission" date="2020-06" db="EMBL/GenBank/DDBJ databases">
        <authorList>
            <person name="Voronona O.L."/>
            <person name="Aksenova E.I."/>
            <person name="Kunda M.S."/>
            <person name="Semenov A.N."/>
            <person name="Ryzhova N."/>
        </authorList>
    </citation>
    <scope>NUCLEOTIDE SEQUENCE [LARGE SCALE GENOMIC DNA]</scope>
    <source>
        <strain evidence="5 6">MPKMM3633</strain>
    </source>
</reference>